<dbReference type="PANTHER" id="PTHR43790">
    <property type="entry name" value="CARBOHYDRATE TRANSPORT ATP-BINDING PROTEIN MG119-RELATED"/>
    <property type="match status" value="1"/>
</dbReference>
<dbReference type="GO" id="GO:0005524">
    <property type="term" value="F:ATP binding"/>
    <property type="evidence" value="ECO:0007669"/>
    <property type="project" value="UniProtKB-KW"/>
</dbReference>
<accession>A0A2A4XD65</accession>
<reference evidence="7" key="1">
    <citation type="submission" date="2017-08" db="EMBL/GenBank/DDBJ databases">
        <title>A dynamic microbial community with high functional redundancy inhabits the cold, oxic subseafloor aquifer.</title>
        <authorList>
            <person name="Tully B.J."/>
            <person name="Wheat C.G."/>
            <person name="Glazer B.T."/>
            <person name="Huber J.A."/>
        </authorList>
    </citation>
    <scope>NUCLEOTIDE SEQUENCE [LARGE SCALE GENOMIC DNA]</scope>
</reference>
<dbReference type="EMBL" id="NVUL01000009">
    <property type="protein sequence ID" value="PCI80612.1"/>
    <property type="molecule type" value="Genomic_DNA"/>
</dbReference>
<evidence type="ECO:0000256" key="2">
    <source>
        <dbReference type="ARBA" id="ARBA00022737"/>
    </source>
</evidence>
<evidence type="ECO:0000256" key="4">
    <source>
        <dbReference type="ARBA" id="ARBA00022840"/>
    </source>
</evidence>
<comment type="caution">
    <text evidence="6">The sequence shown here is derived from an EMBL/GenBank/DDBJ whole genome shotgun (WGS) entry which is preliminary data.</text>
</comment>
<dbReference type="PANTHER" id="PTHR43790:SF9">
    <property type="entry name" value="GALACTOFURANOSE TRANSPORTER ATP-BINDING PROTEIN YTFR"/>
    <property type="match status" value="1"/>
</dbReference>
<dbReference type="InterPro" id="IPR003593">
    <property type="entry name" value="AAA+_ATPase"/>
</dbReference>
<gene>
    <name evidence="6" type="ORF">COB20_03000</name>
</gene>
<organism evidence="6 7">
    <name type="scientific">SAR86 cluster bacterium</name>
    <dbReference type="NCBI Taxonomy" id="2030880"/>
    <lineage>
        <taxon>Bacteria</taxon>
        <taxon>Pseudomonadati</taxon>
        <taxon>Pseudomonadota</taxon>
        <taxon>Gammaproteobacteria</taxon>
        <taxon>SAR86 cluster</taxon>
    </lineage>
</organism>
<evidence type="ECO:0000313" key="7">
    <source>
        <dbReference type="Proteomes" id="UP000218767"/>
    </source>
</evidence>
<keyword evidence="1" id="KW-0813">Transport</keyword>
<feature type="domain" description="ABC transporter" evidence="5">
    <location>
        <begin position="11"/>
        <end position="251"/>
    </location>
</feature>
<sequence>MPDKNNKSVTLSVRKLRKSFGPVEVLHGIDLTLRGGEVHAILGENGAGKSTLVKILSGFEQLSGGELHISDGSGSSERIDVWNNAIAEQAGVVLIHQEFNLAEQLTVAENIFLGNEIRGRVFLDKKTMRTKAQEYLDILRSDIDPDASVDQLPVSAKQMVEIAKAQAKQARVLVLDEPTAVLTQQESQVLFELIDRFRQEGVAIVFISHKLDEIEQIADVITVLRDGELVGSYPATELSKDDMARLMVGRELSSLFPQMPKVPNAAEVVLRVSDLLLQGNSTPSSFELRRGEILGFSGLVGSGRTALMETVLGLRRPAKGNVGNVELRGERVDFKQLSAARNKGVAYLTKDRKGSGLLLEKGLIFNFSLFSLHKISRFLIDTKLEEIAFEKAIGTFDIRMKDRSIAAGNLSGGNQQKLLLAKILEAEPSIIIIDEPTRGIDIGTKSQIYHFIAELVASGHSLILISSDITEVIGLSHRVAVMYHGEISGVLESDEIEEHEIMRYATGLKSKHSHNNEVEQSGTSNAKA</sequence>
<dbReference type="Gene3D" id="3.40.50.300">
    <property type="entry name" value="P-loop containing nucleotide triphosphate hydrolases"/>
    <property type="match status" value="2"/>
</dbReference>
<dbReference type="CDD" id="cd03216">
    <property type="entry name" value="ABC_Carb_Monos_I"/>
    <property type="match status" value="1"/>
</dbReference>
<dbReference type="PROSITE" id="PS50893">
    <property type="entry name" value="ABC_TRANSPORTER_2"/>
    <property type="match status" value="2"/>
</dbReference>
<keyword evidence="3" id="KW-0547">Nucleotide-binding</keyword>
<dbReference type="PROSITE" id="PS00211">
    <property type="entry name" value="ABC_TRANSPORTER_1"/>
    <property type="match status" value="1"/>
</dbReference>
<dbReference type="InterPro" id="IPR003439">
    <property type="entry name" value="ABC_transporter-like_ATP-bd"/>
</dbReference>
<keyword evidence="4 6" id="KW-0067">ATP-binding</keyword>
<evidence type="ECO:0000313" key="6">
    <source>
        <dbReference type="EMBL" id="PCI80612.1"/>
    </source>
</evidence>
<keyword evidence="2" id="KW-0677">Repeat</keyword>
<dbReference type="CDD" id="cd03215">
    <property type="entry name" value="ABC_Carb_Monos_II"/>
    <property type="match status" value="1"/>
</dbReference>
<protein>
    <submittedName>
        <fullName evidence="6">ABC transporter ATP-binding protein</fullName>
    </submittedName>
</protein>
<evidence type="ECO:0000259" key="5">
    <source>
        <dbReference type="PROSITE" id="PS50893"/>
    </source>
</evidence>
<proteinExistence type="predicted"/>
<dbReference type="SUPFAM" id="SSF52540">
    <property type="entry name" value="P-loop containing nucleoside triphosphate hydrolases"/>
    <property type="match status" value="2"/>
</dbReference>
<dbReference type="Proteomes" id="UP000218767">
    <property type="component" value="Unassembled WGS sequence"/>
</dbReference>
<evidence type="ECO:0000256" key="3">
    <source>
        <dbReference type="ARBA" id="ARBA00022741"/>
    </source>
</evidence>
<feature type="domain" description="ABC transporter" evidence="5">
    <location>
        <begin position="260"/>
        <end position="509"/>
    </location>
</feature>
<dbReference type="InterPro" id="IPR027417">
    <property type="entry name" value="P-loop_NTPase"/>
</dbReference>
<dbReference type="AlphaFoldDB" id="A0A2A4XD65"/>
<dbReference type="Pfam" id="PF00005">
    <property type="entry name" value="ABC_tran"/>
    <property type="match status" value="2"/>
</dbReference>
<dbReference type="SMART" id="SM00382">
    <property type="entry name" value="AAA"/>
    <property type="match status" value="2"/>
</dbReference>
<name>A0A2A4XD65_9GAMM</name>
<evidence type="ECO:0000256" key="1">
    <source>
        <dbReference type="ARBA" id="ARBA00022448"/>
    </source>
</evidence>
<dbReference type="InterPro" id="IPR017871">
    <property type="entry name" value="ABC_transporter-like_CS"/>
</dbReference>
<dbReference type="InterPro" id="IPR050107">
    <property type="entry name" value="ABC_carbohydrate_import_ATPase"/>
</dbReference>
<dbReference type="GO" id="GO:0016887">
    <property type="term" value="F:ATP hydrolysis activity"/>
    <property type="evidence" value="ECO:0007669"/>
    <property type="project" value="InterPro"/>
</dbReference>